<feature type="transmembrane region" description="Helical" evidence="7">
    <location>
        <begin position="211"/>
        <end position="231"/>
    </location>
</feature>
<dbReference type="AlphaFoldDB" id="A0A7Z0EHS0"/>
<dbReference type="PANTHER" id="PTHR33406">
    <property type="entry name" value="MEMBRANE PROTEIN MJ1562-RELATED"/>
    <property type="match status" value="1"/>
</dbReference>
<evidence type="ECO:0000256" key="5">
    <source>
        <dbReference type="ARBA" id="ARBA00023136"/>
    </source>
</evidence>
<organism evidence="9 10">
    <name type="scientific">Glaciibacter psychrotolerans</name>
    <dbReference type="NCBI Taxonomy" id="670054"/>
    <lineage>
        <taxon>Bacteria</taxon>
        <taxon>Bacillati</taxon>
        <taxon>Actinomycetota</taxon>
        <taxon>Actinomycetes</taxon>
        <taxon>Micrococcales</taxon>
        <taxon>Microbacteriaceae</taxon>
        <taxon>Glaciibacter</taxon>
    </lineage>
</organism>
<feature type="transmembrane region" description="Helical" evidence="7">
    <location>
        <begin position="237"/>
        <end position="255"/>
    </location>
</feature>
<dbReference type="PROSITE" id="PS50156">
    <property type="entry name" value="SSD"/>
    <property type="match status" value="1"/>
</dbReference>
<keyword evidence="4 7" id="KW-1133">Transmembrane helix</keyword>
<dbReference type="PANTHER" id="PTHR33406:SF13">
    <property type="entry name" value="MEMBRANE PROTEIN YDFJ"/>
    <property type="match status" value="1"/>
</dbReference>
<dbReference type="InterPro" id="IPR050545">
    <property type="entry name" value="Mycobact_MmpL"/>
</dbReference>
<feature type="transmembrane region" description="Helical" evidence="7">
    <location>
        <begin position="566"/>
        <end position="586"/>
    </location>
</feature>
<evidence type="ECO:0000313" key="9">
    <source>
        <dbReference type="EMBL" id="NYJ21089.1"/>
    </source>
</evidence>
<dbReference type="SUPFAM" id="SSF52540">
    <property type="entry name" value="P-loop containing nucleoside triphosphate hydrolases"/>
    <property type="match status" value="1"/>
</dbReference>
<comment type="caution">
    <text evidence="9">The sequence shown here is derived from an EMBL/GenBank/DDBJ whole genome shotgun (WGS) entry which is preliminary data.</text>
</comment>
<evidence type="ECO:0000256" key="2">
    <source>
        <dbReference type="ARBA" id="ARBA00022475"/>
    </source>
</evidence>
<feature type="compositionally biased region" description="Low complexity" evidence="6">
    <location>
        <begin position="366"/>
        <end position="386"/>
    </location>
</feature>
<feature type="transmembrane region" description="Helical" evidence="7">
    <location>
        <begin position="20"/>
        <end position="38"/>
    </location>
</feature>
<dbReference type="CDD" id="cd00267">
    <property type="entry name" value="ABC_ATPase"/>
    <property type="match status" value="1"/>
</dbReference>
<dbReference type="InterPro" id="IPR000731">
    <property type="entry name" value="SSD"/>
</dbReference>
<evidence type="ECO:0000256" key="6">
    <source>
        <dbReference type="SAM" id="MobiDB-lite"/>
    </source>
</evidence>
<feature type="transmembrane region" description="Helical" evidence="7">
    <location>
        <begin position="276"/>
        <end position="304"/>
    </location>
</feature>
<protein>
    <submittedName>
        <fullName evidence="9">RND superfamily putative drug exporter</fullName>
    </submittedName>
</protein>
<feature type="transmembrane region" description="Helical" evidence="7">
    <location>
        <begin position="181"/>
        <end position="204"/>
    </location>
</feature>
<evidence type="ECO:0000256" key="1">
    <source>
        <dbReference type="ARBA" id="ARBA00004651"/>
    </source>
</evidence>
<dbReference type="GO" id="GO:0005886">
    <property type="term" value="C:plasma membrane"/>
    <property type="evidence" value="ECO:0007669"/>
    <property type="project" value="UniProtKB-SubCell"/>
</dbReference>
<evidence type="ECO:0000313" key="10">
    <source>
        <dbReference type="Proteomes" id="UP000537260"/>
    </source>
</evidence>
<feature type="domain" description="SSD" evidence="8">
    <location>
        <begin position="208"/>
        <end position="333"/>
    </location>
</feature>
<name>A0A7Z0EHS0_9MICO</name>
<dbReference type="SUPFAM" id="SSF82866">
    <property type="entry name" value="Multidrug efflux transporter AcrB transmembrane domain"/>
    <property type="match status" value="2"/>
</dbReference>
<feature type="transmembrane region" description="Helical" evidence="7">
    <location>
        <begin position="409"/>
        <end position="435"/>
    </location>
</feature>
<feature type="transmembrane region" description="Helical" evidence="7">
    <location>
        <begin position="598"/>
        <end position="619"/>
    </location>
</feature>
<evidence type="ECO:0000259" key="8">
    <source>
        <dbReference type="PROSITE" id="PS50156"/>
    </source>
</evidence>
<feature type="transmembrane region" description="Helical" evidence="7">
    <location>
        <begin position="676"/>
        <end position="698"/>
    </location>
</feature>
<dbReference type="Proteomes" id="UP000537260">
    <property type="component" value="Unassembled WGS sequence"/>
</dbReference>
<feature type="transmembrane region" description="Helical" evidence="7">
    <location>
        <begin position="310"/>
        <end position="333"/>
    </location>
</feature>
<evidence type="ECO:0000256" key="7">
    <source>
        <dbReference type="SAM" id="Phobius"/>
    </source>
</evidence>
<dbReference type="Gene3D" id="1.20.1640.10">
    <property type="entry name" value="Multidrug efflux transporter AcrB transmembrane domain"/>
    <property type="match status" value="2"/>
</dbReference>
<feature type="transmembrane region" description="Helical" evidence="7">
    <location>
        <begin position="631"/>
        <end position="655"/>
    </location>
</feature>
<accession>A0A7Z0EHS0</accession>
<evidence type="ECO:0000256" key="4">
    <source>
        <dbReference type="ARBA" id="ARBA00022989"/>
    </source>
</evidence>
<gene>
    <name evidence="9" type="ORF">HNR05_002880</name>
</gene>
<dbReference type="InterPro" id="IPR004869">
    <property type="entry name" value="MMPL_dom"/>
</dbReference>
<sequence length="956" mass="98144">MSSLLYSLGRWAFTARWKVLGAWIAILVLVGGGALLFSKGLDNSISIPGTESQTALDSLATTFPQVSGASAQIIVVAPPGGSVTDAGVTDAIEHGVTSLDDMSQVAQAVSPFDKNLSGAVSSDASAALISIQLDGAASDITPATIDHLHEATAALEKALPAGSTASLGGQLFSQNMPSLSLIELIGVGVALLVLILTFGSFLAAGMPLATAFLGVGISIALIFLATAFSPITSTTPMLVLMLGLAVGIDYALFIISRHQEQLRDGLDPEESAARAVATAGSAVIFAGLTVMIALVGLGVAGIPFLTTMGVAAAIGVLIAVLISITLIPAMLGFAGERLRPKLKAARGAKAAQGARGAKGAKRATDAADSSGTAASGTAPTGTAPTVPVAAPLTRAGRFFRGWVRAVTRFPIVTIVAVVAVLGIISVPALGLRLALPDAGGLPEGNSARVTYDLVSEHFGPGFNGPLIVTGSIVTSTDPLGLMTKLGDEIAGLPGVAAVPLSTPNATADTGIVQVIPTGSPESEETKALVTELRDLRPHFLEKYGIDISVTGFTAVGIDVSDKLGGALLPFGLIVVGLSLVLLTMVFRSIAVPIKATLGYLLSVTASFGIVALVFEHGWFADALNVSKEGPVISFMPIILMGVLFGLAMDYEVFLVARMREDYVHSGRARQSIETGFVGSAKVVTAAAIIMFAVFAAFVPEGDVNLKPIALGLAVGVFVDAFIVRMTLVPAVLALLGDKAWYMPKWLNRILPSFDVEGEGLHQEIALRDWPVAGSRDVASAEGLSVASADDVLFNDVSFGLRENGTLVVRGDRESAVTALLLTIAGRMTADAGRLKVAGFVLPVRAASVRSRVAFVSLGEAADPVLAVQRALREKPRIIAIDGIDQVVDAVKRAGIRDSLVAAGVAASRADRGLSIIVGTLAPSPADALCDAIPSADTADIVDLTLSLLLPELEVTA</sequence>
<dbReference type="RefSeq" id="WP_179579738.1">
    <property type="nucleotide sequence ID" value="NZ_JACCFM010000001.1"/>
</dbReference>
<evidence type="ECO:0000256" key="3">
    <source>
        <dbReference type="ARBA" id="ARBA00022692"/>
    </source>
</evidence>
<comment type="subcellular location">
    <subcellularLocation>
        <location evidence="1">Cell membrane</location>
        <topology evidence="1">Multi-pass membrane protein</topology>
    </subcellularLocation>
</comment>
<proteinExistence type="predicted"/>
<keyword evidence="10" id="KW-1185">Reference proteome</keyword>
<keyword evidence="5 7" id="KW-0472">Membrane</keyword>
<dbReference type="EMBL" id="JACCFM010000001">
    <property type="protein sequence ID" value="NYJ21089.1"/>
    <property type="molecule type" value="Genomic_DNA"/>
</dbReference>
<keyword evidence="3 7" id="KW-0812">Transmembrane</keyword>
<keyword evidence="2" id="KW-1003">Cell membrane</keyword>
<dbReference type="InterPro" id="IPR027417">
    <property type="entry name" value="P-loop_NTPase"/>
</dbReference>
<dbReference type="Pfam" id="PF03176">
    <property type="entry name" value="MMPL"/>
    <property type="match status" value="2"/>
</dbReference>
<feature type="region of interest" description="Disordered" evidence="6">
    <location>
        <begin position="353"/>
        <end position="386"/>
    </location>
</feature>
<feature type="transmembrane region" description="Helical" evidence="7">
    <location>
        <begin position="710"/>
        <end position="735"/>
    </location>
</feature>
<reference evidence="9 10" key="1">
    <citation type="submission" date="2020-07" db="EMBL/GenBank/DDBJ databases">
        <title>Sequencing the genomes of 1000 actinobacteria strains.</title>
        <authorList>
            <person name="Klenk H.-P."/>
        </authorList>
    </citation>
    <scope>NUCLEOTIDE SEQUENCE [LARGE SCALE GENOMIC DNA]</scope>
    <source>
        <strain evidence="9 10">LI1</strain>
    </source>
</reference>